<evidence type="ECO:0000313" key="1">
    <source>
        <dbReference type="EMBL" id="WVZ14816.1"/>
    </source>
</evidence>
<name>A0AAQ3NR47_VIGMU</name>
<evidence type="ECO:0000313" key="2">
    <source>
        <dbReference type="Proteomes" id="UP001374535"/>
    </source>
</evidence>
<sequence>MIIGTAFVTHDRQQRTEMIELYIDEKWSTLTNIVYPSCKYFSKFIFTLISKQYYILHFYSFCILVSMSYGTHVVSSTQASQNGNKNKDHRMLHLLKYPNHRETL</sequence>
<accession>A0AAQ3NR47</accession>
<protein>
    <submittedName>
        <fullName evidence="1">Uncharacterized protein</fullName>
    </submittedName>
</protein>
<reference evidence="1 2" key="1">
    <citation type="journal article" date="2023" name="Life. Sci Alliance">
        <title>Evolutionary insights into 3D genome organization and epigenetic landscape of Vigna mungo.</title>
        <authorList>
            <person name="Junaid A."/>
            <person name="Singh B."/>
            <person name="Bhatia S."/>
        </authorList>
    </citation>
    <scope>NUCLEOTIDE SEQUENCE [LARGE SCALE GENOMIC DNA]</scope>
    <source>
        <strain evidence="1">Urdbean</strain>
    </source>
</reference>
<dbReference type="EMBL" id="CP144697">
    <property type="protein sequence ID" value="WVZ14816.1"/>
    <property type="molecule type" value="Genomic_DNA"/>
</dbReference>
<gene>
    <name evidence="1" type="ORF">V8G54_012382</name>
</gene>
<keyword evidence="2" id="KW-1185">Reference proteome</keyword>
<proteinExistence type="predicted"/>
<dbReference type="Proteomes" id="UP001374535">
    <property type="component" value="Chromosome 4"/>
</dbReference>
<organism evidence="1 2">
    <name type="scientific">Vigna mungo</name>
    <name type="common">Black gram</name>
    <name type="synonym">Phaseolus mungo</name>
    <dbReference type="NCBI Taxonomy" id="3915"/>
    <lineage>
        <taxon>Eukaryota</taxon>
        <taxon>Viridiplantae</taxon>
        <taxon>Streptophyta</taxon>
        <taxon>Embryophyta</taxon>
        <taxon>Tracheophyta</taxon>
        <taxon>Spermatophyta</taxon>
        <taxon>Magnoliopsida</taxon>
        <taxon>eudicotyledons</taxon>
        <taxon>Gunneridae</taxon>
        <taxon>Pentapetalae</taxon>
        <taxon>rosids</taxon>
        <taxon>fabids</taxon>
        <taxon>Fabales</taxon>
        <taxon>Fabaceae</taxon>
        <taxon>Papilionoideae</taxon>
        <taxon>50 kb inversion clade</taxon>
        <taxon>NPAAA clade</taxon>
        <taxon>indigoferoid/millettioid clade</taxon>
        <taxon>Phaseoleae</taxon>
        <taxon>Vigna</taxon>
    </lineage>
</organism>
<dbReference type="AlphaFoldDB" id="A0AAQ3NR47"/>